<evidence type="ECO:0000313" key="9">
    <source>
        <dbReference type="EMBL" id="GHC60474.1"/>
    </source>
</evidence>
<dbReference type="AlphaFoldDB" id="A0A918TRR8"/>
<dbReference type="PANTHER" id="PTHR33307:SF6">
    <property type="entry name" value="ALPHA-RHAMNOSIDASE (EUROFUNG)-RELATED"/>
    <property type="match status" value="1"/>
</dbReference>
<evidence type="ECO:0000256" key="1">
    <source>
        <dbReference type="ARBA" id="ARBA00001445"/>
    </source>
</evidence>
<feature type="domain" description="Alpha-L-rhamnosidase six-hairpin glycosidase" evidence="7">
    <location>
        <begin position="521"/>
        <end position="882"/>
    </location>
</feature>
<keyword evidence="10" id="KW-1185">Reference proteome</keyword>
<feature type="domain" description="Alpha-L-rhamnosidase concanavalin-like" evidence="5">
    <location>
        <begin position="416"/>
        <end position="517"/>
    </location>
</feature>
<dbReference type="SUPFAM" id="SSF48208">
    <property type="entry name" value="Six-hairpin glycosidases"/>
    <property type="match status" value="1"/>
</dbReference>
<evidence type="ECO:0000259" key="6">
    <source>
        <dbReference type="Pfam" id="PF08531"/>
    </source>
</evidence>
<evidence type="ECO:0000313" key="10">
    <source>
        <dbReference type="Proteomes" id="UP000644507"/>
    </source>
</evidence>
<dbReference type="EMBL" id="BMXI01000013">
    <property type="protein sequence ID" value="GHC60474.1"/>
    <property type="molecule type" value="Genomic_DNA"/>
</dbReference>
<reference evidence="9" key="1">
    <citation type="journal article" date="2014" name="Int. J. Syst. Evol. Microbiol.">
        <title>Complete genome sequence of Corynebacterium casei LMG S-19264T (=DSM 44701T), isolated from a smear-ripened cheese.</title>
        <authorList>
            <consortium name="US DOE Joint Genome Institute (JGI-PGF)"/>
            <person name="Walter F."/>
            <person name="Albersmeier A."/>
            <person name="Kalinowski J."/>
            <person name="Ruckert C."/>
        </authorList>
    </citation>
    <scope>NUCLEOTIDE SEQUENCE</scope>
    <source>
        <strain evidence="9">KCTC 12988</strain>
    </source>
</reference>
<dbReference type="Pfam" id="PF17389">
    <property type="entry name" value="Bac_rhamnosid6H"/>
    <property type="match status" value="1"/>
</dbReference>
<dbReference type="GO" id="GO:0030596">
    <property type="term" value="F:alpha-L-rhamnosidase activity"/>
    <property type="evidence" value="ECO:0007669"/>
    <property type="project" value="UniProtKB-EC"/>
</dbReference>
<organism evidence="9 10">
    <name type="scientific">Roseibacillus persicicus</name>
    <dbReference type="NCBI Taxonomy" id="454148"/>
    <lineage>
        <taxon>Bacteria</taxon>
        <taxon>Pseudomonadati</taxon>
        <taxon>Verrucomicrobiota</taxon>
        <taxon>Verrucomicrobiia</taxon>
        <taxon>Verrucomicrobiales</taxon>
        <taxon>Verrucomicrobiaceae</taxon>
        <taxon>Roseibacillus</taxon>
    </lineage>
</organism>
<keyword evidence="4" id="KW-0732">Signal</keyword>
<dbReference type="Gene3D" id="2.60.120.260">
    <property type="entry name" value="Galactose-binding domain-like"/>
    <property type="match status" value="2"/>
</dbReference>
<dbReference type="InterPro" id="IPR013737">
    <property type="entry name" value="Bac_rhamnosid_N"/>
</dbReference>
<dbReference type="EC" id="3.2.1.40" evidence="2"/>
<feature type="chain" id="PRO_5037403828" description="alpha-L-rhamnosidase" evidence="4">
    <location>
        <begin position="21"/>
        <end position="967"/>
    </location>
</feature>
<dbReference type="Pfam" id="PF08531">
    <property type="entry name" value="Bac_rhamnosid_N"/>
    <property type="match status" value="1"/>
</dbReference>
<dbReference type="GO" id="GO:0005975">
    <property type="term" value="P:carbohydrate metabolic process"/>
    <property type="evidence" value="ECO:0007669"/>
    <property type="project" value="InterPro"/>
</dbReference>
<comment type="caution">
    <text evidence="9">The sequence shown here is derived from an EMBL/GenBank/DDBJ whole genome shotgun (WGS) entry which is preliminary data.</text>
</comment>
<name>A0A918TRR8_9BACT</name>
<dbReference type="InterPro" id="IPR008979">
    <property type="entry name" value="Galactose-bd-like_sf"/>
</dbReference>
<sequence length="967" mass="108276">MKAALFCLFSTFSLTLSAQAAPLAPAQLSVNEGREAPLGFHDAVPSFSWKMQDDRPGARQTAYQILATNPRTQEVWDSGKVLSSQSVYVPYQGPALQSRDQLRWRVRYWDQEQSESPWSEWTKLELGLLSNENWKGKWINQGAAPTLEKIYHIVSATYGDPKEGGLRVDLTEKLTAFLATSSEPLTIQVGNPAVFPPGDLVPHVEKTFVVTYRKAGHEQTTTVKDGESVDFPAESTQPVPTFQRTFTLENAPENARLYLTSRGIFEASLNGQKVGDDFMTPGWTNYHEKIETLTYDVGSLLRAGENELRVKVAKGWYAGTILDSYWGEVPELLAQLECDGEVKIVTDESWQVSTASPIVMADIYNGEDYDAHRRITPESFRPVETKDVEEKPLLRPKAFQTVKITKEVDPVNLDQRKDGSVIYNLNQNIVGTFAIKIPVKRNQLVTITVAEMLNADGSLYRENYRKARSLATYLPAKDGVIEYRPSLTFFGFQYAQIEGYDAEHEPQLDWIRGLVLHSDFQQTGSFTSSHERLNKLQSNIEWSQRGNFLDIPTDCPQRDERLGWTGDAQAFSPVALYNFDTHAFFTSWMESMRIDQHPDGMVPNIIPPGKYKNWGNAPGWGDAIYLIPWQVYLRTGDRKILSDNYEAIKLRLSKYESDLKGNLIQRDEGFGDWLQPILYHGTEKLAGPENPATGQPETRYGETPRDFLGSCFFARGCQIAADCARILNKSEDEKRYRELAQGIAAAVASTYFDKEGKTTLPVETQTAYVMPLAFDLLPADLATMATEHLVARIEADGNRLNTGFIGTALLCQTLDKVGELETASKVLFTSEYPSWFYSIDQGATTIWERWNSYTKADGFGDAAMNSFNHYAYGAVGEFLYERLAGLAPDPANPGYKHILIQPAFEGHPLTQASATLETRYGTASNSWKKTDAGIEMTTVIPPNTTATITLPKKTLEVTAGTHTFLVK</sequence>
<dbReference type="Gene3D" id="1.50.10.10">
    <property type="match status" value="1"/>
</dbReference>
<dbReference type="InterPro" id="IPR035396">
    <property type="entry name" value="Bac_rhamnosid6H"/>
</dbReference>
<dbReference type="InterPro" id="IPR013783">
    <property type="entry name" value="Ig-like_fold"/>
</dbReference>
<feature type="signal peptide" evidence="4">
    <location>
        <begin position="1"/>
        <end position="20"/>
    </location>
</feature>
<dbReference type="InterPro" id="IPR008928">
    <property type="entry name" value="6-hairpin_glycosidase_sf"/>
</dbReference>
<protein>
    <recommendedName>
        <fullName evidence="2">alpha-L-rhamnosidase</fullName>
        <ecNumber evidence="2">3.2.1.40</ecNumber>
    </recommendedName>
</protein>
<accession>A0A918TRR8</accession>
<proteinExistence type="predicted"/>
<dbReference type="Pfam" id="PF25788">
    <property type="entry name" value="Ig_Rha78A_N"/>
    <property type="match status" value="1"/>
</dbReference>
<dbReference type="Proteomes" id="UP000644507">
    <property type="component" value="Unassembled WGS sequence"/>
</dbReference>
<dbReference type="SUPFAM" id="SSF49785">
    <property type="entry name" value="Galactose-binding domain-like"/>
    <property type="match status" value="1"/>
</dbReference>
<evidence type="ECO:0000259" key="7">
    <source>
        <dbReference type="Pfam" id="PF17389"/>
    </source>
</evidence>
<evidence type="ECO:0000256" key="3">
    <source>
        <dbReference type="ARBA" id="ARBA00022801"/>
    </source>
</evidence>
<dbReference type="InterPro" id="IPR012341">
    <property type="entry name" value="6hp_glycosidase-like_sf"/>
</dbReference>
<dbReference type="InterPro" id="IPR035398">
    <property type="entry name" value="Bac_rhamnosid_C"/>
</dbReference>
<dbReference type="Gene3D" id="2.60.420.10">
    <property type="entry name" value="Maltose phosphorylase, domain 3"/>
    <property type="match status" value="1"/>
</dbReference>
<dbReference type="PANTHER" id="PTHR33307">
    <property type="entry name" value="ALPHA-RHAMNOSIDASE (EUROFUNG)"/>
    <property type="match status" value="1"/>
</dbReference>
<comment type="catalytic activity">
    <reaction evidence="1">
        <text>Hydrolysis of terminal non-reducing alpha-L-rhamnose residues in alpha-L-rhamnosides.</text>
        <dbReference type="EC" id="3.2.1.40"/>
    </reaction>
</comment>
<dbReference type="RefSeq" id="WP_189571504.1">
    <property type="nucleotide sequence ID" value="NZ_BMXI01000013.1"/>
</dbReference>
<dbReference type="Pfam" id="PF05592">
    <property type="entry name" value="Bac_rhamnosid"/>
    <property type="match status" value="1"/>
</dbReference>
<gene>
    <name evidence="9" type="ORF">GCM10007100_29770</name>
</gene>
<evidence type="ECO:0000259" key="8">
    <source>
        <dbReference type="Pfam" id="PF17390"/>
    </source>
</evidence>
<dbReference type="InterPro" id="IPR008902">
    <property type="entry name" value="Rhamnosid_concanavalin"/>
</dbReference>
<dbReference type="Pfam" id="PF17390">
    <property type="entry name" value="Bac_rhamnosid_C"/>
    <property type="match status" value="1"/>
</dbReference>
<dbReference type="Gene3D" id="2.60.40.10">
    <property type="entry name" value="Immunoglobulins"/>
    <property type="match status" value="1"/>
</dbReference>
<keyword evidence="3" id="KW-0378">Hydrolase</keyword>
<evidence type="ECO:0000256" key="4">
    <source>
        <dbReference type="SAM" id="SignalP"/>
    </source>
</evidence>
<feature type="domain" description="Bacterial alpha-L-rhamnosidase N-terminal" evidence="6">
    <location>
        <begin position="252"/>
        <end position="376"/>
    </location>
</feature>
<reference evidence="9" key="2">
    <citation type="submission" date="2020-09" db="EMBL/GenBank/DDBJ databases">
        <authorList>
            <person name="Sun Q."/>
            <person name="Kim S."/>
        </authorList>
    </citation>
    <scope>NUCLEOTIDE SEQUENCE</scope>
    <source>
        <strain evidence="9">KCTC 12988</strain>
    </source>
</reference>
<evidence type="ECO:0000256" key="2">
    <source>
        <dbReference type="ARBA" id="ARBA00012652"/>
    </source>
</evidence>
<evidence type="ECO:0000259" key="5">
    <source>
        <dbReference type="Pfam" id="PF05592"/>
    </source>
</evidence>
<dbReference type="InterPro" id="IPR016007">
    <property type="entry name" value="Alpha_rhamnosid"/>
</dbReference>
<feature type="domain" description="Alpha-L-rhamnosidase C-terminal" evidence="8">
    <location>
        <begin position="890"/>
        <end position="962"/>
    </location>
</feature>
<dbReference type="PIRSF" id="PIRSF010631">
    <property type="entry name" value="A-rhamnsds"/>
    <property type="match status" value="1"/>
</dbReference>